<evidence type="ECO:0000256" key="4">
    <source>
        <dbReference type="ARBA" id="ARBA00022679"/>
    </source>
</evidence>
<dbReference type="PANTHER" id="PTHR11139:SF69">
    <property type="entry name" value="SERINE_THREONINE-PROTEIN KINASE ATR"/>
    <property type="match status" value="1"/>
</dbReference>
<keyword evidence="5" id="KW-0547">Nucleotide-binding</keyword>
<evidence type="ECO:0000256" key="6">
    <source>
        <dbReference type="ARBA" id="ARBA00022763"/>
    </source>
</evidence>
<feature type="domain" description="FAT" evidence="10">
    <location>
        <begin position="339"/>
        <end position="601"/>
    </location>
</feature>
<keyword evidence="8" id="KW-0067">ATP-binding</keyword>
<dbReference type="PANTHER" id="PTHR11139">
    <property type="entry name" value="ATAXIA TELANGIECTASIA MUTATED ATM -RELATED"/>
    <property type="match status" value="1"/>
</dbReference>
<sequence length="601" mass="68909">MSQMQYRHNLNLILSNLQEADDVPVQIALDKLEVYLNDHTVQEYQLSQVYSRLLYIIHKYANNKPISLKAAKCLGKLGALDPGLISVPTIDDTVFVINDFTRVDEVSDFVCELITNHLYPAYNAASSDTAIRRCIEYAIKPLLDAAGLQPSDLTISAERHQAKTHGFQKMPSAIQQFIAPFFVAAYEASWDTRTDDYPIFLKAQGFDNWIQAWYLRMASNSVGTAQKIFQALVPTVKSNLQDITQHLIPYLVMHSLLSGTGDDTRGVINELIDVIHANADSRIDHDNSATAWYRRALQVAVETTEYCRKWLNRVGRHDKEKESHVKRVNMFLQEMPRKEMGVAAFYAKAYPQSLMQFETYVKEKGASNIDGDLLDYLRQIYIQLEDSVDLKALMEMYTNVGGSYTNALKLDERISIYESLGRWDEVEVLYKGKTREEGASLPAYTGYLDCLKKTGSYDKMIYQTQVLSNQMPKWLPFINSYRIDASWRLKDWKSLEESSSLPMNRDIPALIGCIINEMHKNNCIEAAQLMDEARIKVIEQLTMSQSKSYRKSYPLLFNLQLIEELEESQVTSETPERAKHLENLEARWKKTFGNIVPHTQH</sequence>
<evidence type="ECO:0000256" key="2">
    <source>
        <dbReference type="ARBA" id="ARBA00012513"/>
    </source>
</evidence>
<accession>A0A1C7MV89</accession>
<evidence type="ECO:0000256" key="7">
    <source>
        <dbReference type="ARBA" id="ARBA00022777"/>
    </source>
</evidence>
<organism evidence="11 12">
    <name type="scientific">Choanephora cucurbitarum</name>
    <dbReference type="NCBI Taxonomy" id="101091"/>
    <lineage>
        <taxon>Eukaryota</taxon>
        <taxon>Fungi</taxon>
        <taxon>Fungi incertae sedis</taxon>
        <taxon>Mucoromycota</taxon>
        <taxon>Mucoromycotina</taxon>
        <taxon>Mucoromycetes</taxon>
        <taxon>Mucorales</taxon>
        <taxon>Mucorineae</taxon>
        <taxon>Choanephoraceae</taxon>
        <taxon>Choanephoroideae</taxon>
        <taxon>Choanephora</taxon>
    </lineage>
</organism>
<dbReference type="Pfam" id="PF02259">
    <property type="entry name" value="FAT"/>
    <property type="match status" value="1"/>
</dbReference>
<evidence type="ECO:0000313" key="11">
    <source>
        <dbReference type="EMBL" id="OBZ80752.1"/>
    </source>
</evidence>
<name>A0A1C7MV89_9FUNG</name>
<dbReference type="EC" id="2.7.11.1" evidence="2"/>
<keyword evidence="12" id="KW-1185">Reference proteome</keyword>
<dbReference type="GO" id="GO:0000723">
    <property type="term" value="P:telomere maintenance"/>
    <property type="evidence" value="ECO:0007669"/>
    <property type="project" value="TreeGrafter"/>
</dbReference>
<evidence type="ECO:0000256" key="1">
    <source>
        <dbReference type="ARBA" id="ARBA00004123"/>
    </source>
</evidence>
<dbReference type="Proteomes" id="UP000093000">
    <property type="component" value="Unassembled WGS sequence"/>
</dbReference>
<dbReference type="OrthoDB" id="381190at2759"/>
<dbReference type="InterPro" id="IPR056802">
    <property type="entry name" value="ATR-like_M-HEAT"/>
</dbReference>
<keyword evidence="4" id="KW-0808">Transferase</keyword>
<keyword evidence="3" id="KW-0723">Serine/threonine-protein kinase</keyword>
<evidence type="ECO:0000256" key="8">
    <source>
        <dbReference type="ARBA" id="ARBA00022840"/>
    </source>
</evidence>
<keyword evidence="7" id="KW-0418">Kinase</keyword>
<dbReference type="InterPro" id="IPR014009">
    <property type="entry name" value="PIK_FAT"/>
</dbReference>
<dbReference type="AlphaFoldDB" id="A0A1C7MV89"/>
<keyword evidence="9" id="KW-0539">Nucleus</keyword>
<comment type="caution">
    <text evidence="11">The sequence shown here is derived from an EMBL/GenBank/DDBJ whole genome shotgun (WGS) entry which is preliminary data.</text>
</comment>
<dbReference type="InterPro" id="IPR050517">
    <property type="entry name" value="DDR_Repair_Kinase"/>
</dbReference>
<dbReference type="InParanoid" id="A0A1C7MV89"/>
<keyword evidence="6" id="KW-0227">DNA damage</keyword>
<dbReference type="GO" id="GO:0006281">
    <property type="term" value="P:DNA repair"/>
    <property type="evidence" value="ECO:0007669"/>
    <property type="project" value="TreeGrafter"/>
</dbReference>
<dbReference type="GO" id="GO:0004674">
    <property type="term" value="F:protein serine/threonine kinase activity"/>
    <property type="evidence" value="ECO:0007669"/>
    <property type="project" value="UniProtKB-KW"/>
</dbReference>
<feature type="non-terminal residue" evidence="11">
    <location>
        <position position="601"/>
    </location>
</feature>
<comment type="subcellular location">
    <subcellularLocation>
        <location evidence="1">Nucleus</location>
    </subcellularLocation>
</comment>
<protein>
    <recommendedName>
        <fullName evidence="2">non-specific serine/threonine protein kinase</fullName>
        <ecNumber evidence="2">2.7.11.1</ecNumber>
    </recommendedName>
</protein>
<dbReference type="STRING" id="101091.A0A1C7MV89"/>
<dbReference type="PROSITE" id="PS51189">
    <property type="entry name" value="FAT"/>
    <property type="match status" value="1"/>
</dbReference>
<evidence type="ECO:0000256" key="9">
    <source>
        <dbReference type="ARBA" id="ARBA00023242"/>
    </source>
</evidence>
<dbReference type="EMBL" id="LUGH01001768">
    <property type="protein sequence ID" value="OBZ80752.1"/>
    <property type="molecule type" value="Genomic_DNA"/>
</dbReference>
<evidence type="ECO:0000256" key="5">
    <source>
        <dbReference type="ARBA" id="ARBA00022741"/>
    </source>
</evidence>
<dbReference type="GO" id="GO:0000077">
    <property type="term" value="P:DNA damage checkpoint signaling"/>
    <property type="evidence" value="ECO:0007669"/>
    <property type="project" value="TreeGrafter"/>
</dbReference>
<dbReference type="GO" id="GO:0005634">
    <property type="term" value="C:nucleus"/>
    <property type="evidence" value="ECO:0007669"/>
    <property type="project" value="UniProtKB-SubCell"/>
</dbReference>
<proteinExistence type="predicted"/>
<dbReference type="GO" id="GO:0005694">
    <property type="term" value="C:chromosome"/>
    <property type="evidence" value="ECO:0007669"/>
    <property type="project" value="TreeGrafter"/>
</dbReference>
<gene>
    <name evidence="11" type="ORF">A0J61_11199</name>
</gene>
<dbReference type="Pfam" id="PF25030">
    <property type="entry name" value="M-HEAT_ATR"/>
    <property type="match status" value="1"/>
</dbReference>
<evidence type="ECO:0000256" key="3">
    <source>
        <dbReference type="ARBA" id="ARBA00022527"/>
    </source>
</evidence>
<evidence type="ECO:0000259" key="10">
    <source>
        <dbReference type="PROSITE" id="PS51189"/>
    </source>
</evidence>
<dbReference type="InterPro" id="IPR003151">
    <property type="entry name" value="PIK-rel_kinase_FAT"/>
</dbReference>
<evidence type="ECO:0000313" key="12">
    <source>
        <dbReference type="Proteomes" id="UP000093000"/>
    </source>
</evidence>
<reference evidence="11 12" key="1">
    <citation type="submission" date="2016-03" db="EMBL/GenBank/DDBJ databases">
        <title>Choanephora cucurbitarum.</title>
        <authorList>
            <person name="Min B."/>
            <person name="Park H."/>
            <person name="Park J.-H."/>
            <person name="Shin H.-D."/>
            <person name="Choi I.-G."/>
        </authorList>
    </citation>
    <scope>NUCLEOTIDE SEQUENCE [LARGE SCALE GENOMIC DNA]</scope>
    <source>
        <strain evidence="11 12">KUS-F28377</strain>
    </source>
</reference>
<dbReference type="GO" id="GO:0005524">
    <property type="term" value="F:ATP binding"/>
    <property type="evidence" value="ECO:0007669"/>
    <property type="project" value="UniProtKB-KW"/>
</dbReference>